<protein>
    <submittedName>
        <fullName evidence="1">Ubiquitin ligase-like protein</fullName>
    </submittedName>
</protein>
<dbReference type="SUPFAM" id="SSF48452">
    <property type="entry name" value="TPR-like"/>
    <property type="match status" value="1"/>
</dbReference>
<keyword evidence="1" id="KW-0436">Ligase</keyword>
<organism evidence="1">
    <name type="scientific">Adineta vaga</name>
    <name type="common">Rotifer</name>
    <name type="synonym">Callidina vaga</name>
    <dbReference type="NCBI Taxonomy" id="104782"/>
    <lineage>
        <taxon>Eukaryota</taxon>
        <taxon>Metazoa</taxon>
        <taxon>Spiralia</taxon>
        <taxon>Gnathifera</taxon>
        <taxon>Rotifera</taxon>
        <taxon>Eurotatoria</taxon>
        <taxon>Bdelloidea</taxon>
        <taxon>Adinetida</taxon>
        <taxon>Adinetidae</taxon>
        <taxon>Adineta</taxon>
    </lineage>
</organism>
<dbReference type="AlphaFoldDB" id="B3G4A7"/>
<reference evidence="1" key="1">
    <citation type="journal article" date="2008" name="Science">
        <title>Massive horizontal gene transfer in bdelloid rotifers.</title>
        <authorList>
            <person name="Gladyshev E.A."/>
            <person name="Meselson M.S."/>
            <person name="Arkhipova I.R."/>
        </authorList>
    </citation>
    <scope>NUCLEOTIDE SEQUENCE</scope>
</reference>
<sequence length="488" mass="56980">MLYLFKPTTVLNAYTIQQKSCEVYEHSLNWLKRYKSMIEIQTLNNDDVMFHKCDLLIDFPFMEYKCQFKGRAAILLQSNAILYSFNGIASVFTELCKTMMHTVQCKDRFKQDLVDPCDRSFNNEEEYPCMLLRFQFDYIHAESLCCCTREGFTYPSLNKALKANIGDLISMNEFLSITTNRKVAYLFAKSASCSLDSLRVIFRIDKIKRSNSRLWIVYLTFVNNYKKCFAYHTESYREEEMMKCRQLCSSMADMDELEKTTNLHELLSKIDSYNSLKDRIDIYSQNLYSLNASKYDYVYNTAQEHLNSTNSNELSIELWKSNSSPHLSTSPTNQKVSISKYRQICNYSTAMITSGTALITRFKALRSYYSLVNLQHGSLNQVLIKIGSYCRALSRFKLSSNICQDILAQNRLNLTNSFSSIGLFYAKMKTYSKTLSHYEKLLKTRIKTNSFKSNFYRVFSCINTGPAEEKKHRSARFKNKNKNRFTKK</sequence>
<dbReference type="GO" id="GO:0016874">
    <property type="term" value="F:ligase activity"/>
    <property type="evidence" value="ECO:0007669"/>
    <property type="project" value="UniProtKB-KW"/>
</dbReference>
<dbReference type="EMBL" id="EU643476">
    <property type="protein sequence ID" value="ACD54655.1"/>
    <property type="molecule type" value="Genomic_DNA"/>
</dbReference>
<proteinExistence type="predicted"/>
<accession>B3G4A7</accession>
<dbReference type="InterPro" id="IPR011990">
    <property type="entry name" value="TPR-like_helical_dom_sf"/>
</dbReference>
<dbReference type="Gene3D" id="1.25.40.10">
    <property type="entry name" value="Tetratricopeptide repeat domain"/>
    <property type="match status" value="1"/>
</dbReference>
<evidence type="ECO:0000313" key="1">
    <source>
        <dbReference type="EMBL" id="ACD54655.1"/>
    </source>
</evidence>
<name>B3G4A7_ADIVA</name>